<dbReference type="AlphaFoldDB" id="A0A2I2KPC9"/>
<feature type="compositionally biased region" description="Low complexity" evidence="1">
    <location>
        <begin position="41"/>
        <end position="50"/>
    </location>
</feature>
<keyword evidence="3" id="KW-1185">Reference proteome</keyword>
<reference evidence="2 3" key="1">
    <citation type="submission" date="2017-06" db="EMBL/GenBank/DDBJ databases">
        <authorList>
            <person name="Kim H.J."/>
            <person name="Triplett B.A."/>
        </authorList>
    </citation>
    <scope>NUCLEOTIDE SEQUENCE [LARGE SCALE GENOMIC DNA]</scope>
    <source>
        <strain evidence="2">FRACA_ARgP5</strain>
    </source>
</reference>
<accession>A0A2I2KPC9</accession>
<name>A0A2I2KPC9_9ACTN</name>
<evidence type="ECO:0000313" key="2">
    <source>
        <dbReference type="EMBL" id="SNQ47523.1"/>
    </source>
</evidence>
<evidence type="ECO:0000313" key="3">
    <source>
        <dbReference type="Proteomes" id="UP000234331"/>
    </source>
</evidence>
<dbReference type="Proteomes" id="UP000234331">
    <property type="component" value="Unassembled WGS sequence"/>
</dbReference>
<evidence type="ECO:0000256" key="1">
    <source>
        <dbReference type="SAM" id="MobiDB-lite"/>
    </source>
</evidence>
<proteinExistence type="predicted"/>
<gene>
    <name evidence="2" type="ORF">FRACA_1920019</name>
</gene>
<organism evidence="2 3">
    <name type="scientific">Frankia canadensis</name>
    <dbReference type="NCBI Taxonomy" id="1836972"/>
    <lineage>
        <taxon>Bacteria</taxon>
        <taxon>Bacillati</taxon>
        <taxon>Actinomycetota</taxon>
        <taxon>Actinomycetes</taxon>
        <taxon>Frankiales</taxon>
        <taxon>Frankiaceae</taxon>
        <taxon>Frankia</taxon>
    </lineage>
</organism>
<protein>
    <submittedName>
        <fullName evidence="2">Uncharacterized protein</fullName>
    </submittedName>
</protein>
<dbReference type="EMBL" id="FZMO01000104">
    <property type="protein sequence ID" value="SNQ47523.1"/>
    <property type="molecule type" value="Genomic_DNA"/>
</dbReference>
<sequence>MATDIPAPFLAELGRRPRRTCRVLTIASALQVPGSADRAEPLAARRSAPRSPWPWRPG</sequence>
<feature type="region of interest" description="Disordered" evidence="1">
    <location>
        <begin position="34"/>
        <end position="58"/>
    </location>
</feature>